<organism evidence="2 3">
    <name type="scientific">Rubrivivax gelatinosus</name>
    <name type="common">Rhodocyclus gelatinosus</name>
    <name type="synonym">Rhodopseudomonas gelatinosa</name>
    <dbReference type="NCBI Taxonomy" id="28068"/>
    <lineage>
        <taxon>Bacteria</taxon>
        <taxon>Pseudomonadati</taxon>
        <taxon>Pseudomonadota</taxon>
        <taxon>Betaproteobacteria</taxon>
        <taxon>Burkholderiales</taxon>
        <taxon>Sphaerotilaceae</taxon>
        <taxon>Rubrivivax</taxon>
    </lineage>
</organism>
<dbReference type="InterPro" id="IPR052336">
    <property type="entry name" value="MlaD_Phospholipid_Transporter"/>
</dbReference>
<evidence type="ECO:0000259" key="1">
    <source>
        <dbReference type="Pfam" id="PF02470"/>
    </source>
</evidence>
<dbReference type="Pfam" id="PF02470">
    <property type="entry name" value="MlaD"/>
    <property type="match status" value="1"/>
</dbReference>
<dbReference type="Proteomes" id="UP000295106">
    <property type="component" value="Unassembled WGS sequence"/>
</dbReference>
<sequence length="341" mass="36173">MKRRANPTLIGAFVLGALVLLGAAAFAIGGGRLFAGTDRAVLHFNGSVFGLPVGAPVVFRGVRVGKVESIEIRHDARSDQFSIPVIVELDRGAIRSLDGGSSEDTQRLALPALVDRGLRAKLSMQSLLTGQLYVDLDLRPDEARSRRGGYPGLVEIPTSETAIQNLKAQLDGLDLRRLVDDVAAIAASARAIVAGPQLGQALNDLQQITANLRQVSEQLERRLGPLADGAQGALGSTDAAMRRLGDAADGVRASAERLDTLLAPDSPLMAQLQRSADELAAAAAGLRRATAEDSSLMRGTDRTLQDVSRAARAVRELADLLERHPEALLRGRGADAEEPRR</sequence>
<name>A0A4R2MDE2_RUBGE</name>
<gene>
    <name evidence="2" type="ORF">EV684_102391</name>
</gene>
<accession>A0A4R2MDE2</accession>
<reference evidence="2 3" key="1">
    <citation type="submission" date="2019-03" db="EMBL/GenBank/DDBJ databases">
        <title>Genomic Encyclopedia of Type Strains, Phase IV (KMG-IV): sequencing the most valuable type-strain genomes for metagenomic binning, comparative biology and taxonomic classification.</title>
        <authorList>
            <person name="Goeker M."/>
        </authorList>
    </citation>
    <scope>NUCLEOTIDE SEQUENCE [LARGE SCALE GENOMIC DNA]</scope>
    <source>
        <strain evidence="2 3">DSM 1709</strain>
    </source>
</reference>
<feature type="domain" description="Mce/MlaD" evidence="1">
    <location>
        <begin position="47"/>
        <end position="137"/>
    </location>
</feature>
<dbReference type="PANTHER" id="PTHR33371:SF4">
    <property type="entry name" value="INTERMEMBRANE PHOSPHOLIPID TRANSPORT SYSTEM BINDING PROTEIN MLAD"/>
    <property type="match status" value="1"/>
</dbReference>
<dbReference type="RefSeq" id="WP_132645118.1">
    <property type="nucleotide sequence ID" value="NZ_CP181386.1"/>
</dbReference>
<comment type="caution">
    <text evidence="2">The sequence shown here is derived from an EMBL/GenBank/DDBJ whole genome shotgun (WGS) entry which is preliminary data.</text>
</comment>
<dbReference type="GeneID" id="99684824"/>
<dbReference type="PANTHER" id="PTHR33371">
    <property type="entry name" value="INTERMEMBRANE PHOSPHOLIPID TRANSPORT SYSTEM BINDING PROTEIN MLAD-RELATED"/>
    <property type="match status" value="1"/>
</dbReference>
<proteinExistence type="predicted"/>
<evidence type="ECO:0000313" key="2">
    <source>
        <dbReference type="EMBL" id="TCP04630.1"/>
    </source>
</evidence>
<evidence type="ECO:0000313" key="3">
    <source>
        <dbReference type="Proteomes" id="UP000295106"/>
    </source>
</evidence>
<dbReference type="EMBL" id="SLXD01000002">
    <property type="protein sequence ID" value="TCP04630.1"/>
    <property type="molecule type" value="Genomic_DNA"/>
</dbReference>
<dbReference type="InterPro" id="IPR003399">
    <property type="entry name" value="Mce/MlaD"/>
</dbReference>
<protein>
    <submittedName>
        <fullName evidence="2">Paraquat-inducible protein B</fullName>
    </submittedName>
</protein>
<dbReference type="AlphaFoldDB" id="A0A4R2MDE2"/>
<dbReference type="OrthoDB" id="9806984at2"/>